<dbReference type="EMBL" id="RWGY01000005">
    <property type="protein sequence ID" value="TVU43557.1"/>
    <property type="molecule type" value="Genomic_DNA"/>
</dbReference>
<evidence type="ECO:0000256" key="1">
    <source>
        <dbReference type="SAM" id="Phobius"/>
    </source>
</evidence>
<evidence type="ECO:0000313" key="3">
    <source>
        <dbReference type="Proteomes" id="UP000324897"/>
    </source>
</evidence>
<evidence type="ECO:0000313" key="2">
    <source>
        <dbReference type="EMBL" id="TVU43557.1"/>
    </source>
</evidence>
<proteinExistence type="predicted"/>
<dbReference type="Gramene" id="TVU43557">
    <property type="protein sequence ID" value="TVU43557"/>
    <property type="gene ID" value="EJB05_10036"/>
</dbReference>
<reference evidence="2 3" key="1">
    <citation type="journal article" date="2019" name="Sci. Rep.">
        <title>A high-quality genome of Eragrostis curvula grass provides insights into Poaceae evolution and supports new strategies to enhance forage quality.</title>
        <authorList>
            <person name="Carballo J."/>
            <person name="Santos B.A.C.M."/>
            <person name="Zappacosta D."/>
            <person name="Garbus I."/>
            <person name="Selva J.P."/>
            <person name="Gallo C.A."/>
            <person name="Diaz A."/>
            <person name="Albertini E."/>
            <person name="Caccamo M."/>
            <person name="Echenique V."/>
        </authorList>
    </citation>
    <scope>NUCLEOTIDE SEQUENCE [LARGE SCALE GENOMIC DNA]</scope>
    <source>
        <strain evidence="3">cv. Victoria</strain>
        <tissue evidence="2">Leaf</tissue>
    </source>
</reference>
<dbReference type="AlphaFoldDB" id="A0A5J9W6H6"/>
<feature type="transmembrane region" description="Helical" evidence="1">
    <location>
        <begin position="49"/>
        <end position="68"/>
    </location>
</feature>
<organism evidence="2 3">
    <name type="scientific">Eragrostis curvula</name>
    <name type="common">weeping love grass</name>
    <dbReference type="NCBI Taxonomy" id="38414"/>
    <lineage>
        <taxon>Eukaryota</taxon>
        <taxon>Viridiplantae</taxon>
        <taxon>Streptophyta</taxon>
        <taxon>Embryophyta</taxon>
        <taxon>Tracheophyta</taxon>
        <taxon>Spermatophyta</taxon>
        <taxon>Magnoliopsida</taxon>
        <taxon>Liliopsida</taxon>
        <taxon>Poales</taxon>
        <taxon>Poaceae</taxon>
        <taxon>PACMAD clade</taxon>
        <taxon>Chloridoideae</taxon>
        <taxon>Eragrostideae</taxon>
        <taxon>Eragrostidinae</taxon>
        <taxon>Eragrostis</taxon>
    </lineage>
</organism>
<gene>
    <name evidence="2" type="ORF">EJB05_10036</name>
</gene>
<protein>
    <submittedName>
        <fullName evidence="2">Uncharacterized protein</fullName>
    </submittedName>
</protein>
<sequence length="87" mass="9436">MAATEARWRLAVTLPATLPERDVSATLPSTALKLASTTRARRPRGPASSLFILLLQIPFPVVLAVQSVKAAGSRFPNSKMEGMFDVW</sequence>
<keyword evidence="1" id="KW-1133">Transmembrane helix</keyword>
<keyword evidence="3" id="KW-1185">Reference proteome</keyword>
<accession>A0A5J9W6H6</accession>
<keyword evidence="1" id="KW-0812">Transmembrane</keyword>
<comment type="caution">
    <text evidence="2">The sequence shown here is derived from an EMBL/GenBank/DDBJ whole genome shotgun (WGS) entry which is preliminary data.</text>
</comment>
<dbReference type="Proteomes" id="UP000324897">
    <property type="component" value="Unassembled WGS sequence"/>
</dbReference>
<name>A0A5J9W6H6_9POAL</name>
<feature type="non-terminal residue" evidence="2">
    <location>
        <position position="1"/>
    </location>
</feature>
<keyword evidence="1" id="KW-0472">Membrane</keyword>